<dbReference type="Proteomes" id="UP000494201">
    <property type="component" value="Unassembled WGS sequence"/>
</dbReference>
<keyword evidence="6 9" id="KW-0067">ATP-binding</keyword>
<dbReference type="GO" id="GO:0016887">
    <property type="term" value="F:ATP hydrolysis activity"/>
    <property type="evidence" value="ECO:0007669"/>
    <property type="project" value="InterPro"/>
</dbReference>
<dbReference type="GO" id="GO:0015807">
    <property type="term" value="P:L-amino acid transport"/>
    <property type="evidence" value="ECO:0007669"/>
    <property type="project" value="TreeGrafter"/>
</dbReference>
<organism evidence="10 11">
    <name type="scientific">Burkholderia anthina</name>
    <dbReference type="NCBI Taxonomy" id="179879"/>
    <lineage>
        <taxon>Bacteria</taxon>
        <taxon>Pseudomonadati</taxon>
        <taxon>Pseudomonadota</taxon>
        <taxon>Betaproteobacteria</taxon>
        <taxon>Burkholderiales</taxon>
        <taxon>Burkholderiaceae</taxon>
        <taxon>Burkholderia</taxon>
        <taxon>Burkholderia cepacia complex</taxon>
    </lineage>
</organism>
<dbReference type="InterPro" id="IPR027417">
    <property type="entry name" value="P-loop_NTPase"/>
</dbReference>
<keyword evidence="4" id="KW-0472">Membrane</keyword>
<dbReference type="InterPro" id="IPR003593">
    <property type="entry name" value="AAA+_ATPase"/>
</dbReference>
<dbReference type="PANTHER" id="PTHR43820">
    <property type="entry name" value="HIGH-AFFINITY BRANCHED-CHAIN AMINO ACID TRANSPORT ATP-BINDING PROTEIN LIVF"/>
    <property type="match status" value="1"/>
</dbReference>
<dbReference type="CDD" id="cd03224">
    <property type="entry name" value="ABC_TM1139_LivF_branched"/>
    <property type="match status" value="1"/>
</dbReference>
<keyword evidence="5" id="KW-0547">Nucleotide-binding</keyword>
<dbReference type="SUPFAM" id="SSF52540">
    <property type="entry name" value="P-loop containing nucleoside triphosphate hydrolases"/>
    <property type="match status" value="1"/>
</dbReference>
<dbReference type="PANTHER" id="PTHR43820:SF8">
    <property type="entry name" value="ABC TRANSPORTER SUBSTRATE-BINDING PROTEIN"/>
    <property type="match status" value="1"/>
</dbReference>
<accession>A0A6P2G6W2</accession>
<evidence type="ECO:0000259" key="8">
    <source>
        <dbReference type="PROSITE" id="PS50893"/>
    </source>
</evidence>
<evidence type="ECO:0000256" key="1">
    <source>
        <dbReference type="ARBA" id="ARBA00005417"/>
    </source>
</evidence>
<dbReference type="EMBL" id="JAFCIQ010000014">
    <property type="protein sequence ID" value="MBM2768699.1"/>
    <property type="molecule type" value="Genomic_DNA"/>
</dbReference>
<dbReference type="PROSITE" id="PS50893">
    <property type="entry name" value="ABC_TRANSPORTER_2"/>
    <property type="match status" value="1"/>
</dbReference>
<dbReference type="InterPro" id="IPR052156">
    <property type="entry name" value="BCAA_Transport_ATP-bd_LivF"/>
</dbReference>
<keyword evidence="2" id="KW-0813">Transport</keyword>
<dbReference type="Pfam" id="PF00005">
    <property type="entry name" value="ABC_tran"/>
    <property type="match status" value="1"/>
</dbReference>
<dbReference type="InterPro" id="IPR003439">
    <property type="entry name" value="ABC_transporter-like_ATP-bd"/>
</dbReference>
<reference evidence="10 11" key="1">
    <citation type="submission" date="2019-09" db="EMBL/GenBank/DDBJ databases">
        <authorList>
            <person name="Depoorter E."/>
        </authorList>
    </citation>
    <scope>NUCLEOTIDE SEQUENCE [LARGE SCALE GENOMIC DNA]</scope>
    <source>
        <strain evidence="10">LMG 20980</strain>
    </source>
</reference>
<evidence type="ECO:0000256" key="6">
    <source>
        <dbReference type="ARBA" id="ARBA00022840"/>
    </source>
</evidence>
<evidence type="ECO:0000313" key="11">
    <source>
        <dbReference type="Proteomes" id="UP000494201"/>
    </source>
</evidence>
<evidence type="ECO:0000313" key="10">
    <source>
        <dbReference type="EMBL" id="VVU49430.1"/>
    </source>
</evidence>
<reference evidence="9 12" key="2">
    <citation type="submission" date="2021-02" db="EMBL/GenBank/DDBJ databases">
        <title>Draft genome of the type strains Burkholderia anthina DSM16086.</title>
        <authorList>
            <person name="Hertel R."/>
            <person name="Meissner J."/>
            <person name="Poehlein A."/>
            <person name="Daniel R."/>
            <person name="Commichau F.M."/>
        </authorList>
    </citation>
    <scope>NUCLEOTIDE SEQUENCE [LARGE SCALE GENOMIC DNA]</scope>
    <source>
        <strain evidence="9 12">DSM 16086</strain>
    </source>
</reference>
<comment type="similarity">
    <text evidence="1">Belongs to the ABC transporter superfamily.</text>
</comment>
<dbReference type="RefSeq" id="WP_174926042.1">
    <property type="nucleotide sequence ID" value="NZ_CABVLY010000006.1"/>
</dbReference>
<dbReference type="Proteomes" id="UP000755577">
    <property type="component" value="Unassembled WGS sequence"/>
</dbReference>
<evidence type="ECO:0000313" key="12">
    <source>
        <dbReference type="Proteomes" id="UP000755577"/>
    </source>
</evidence>
<evidence type="ECO:0000256" key="2">
    <source>
        <dbReference type="ARBA" id="ARBA00022448"/>
    </source>
</evidence>
<dbReference type="GeneID" id="56500167"/>
<feature type="domain" description="ABC transporter" evidence="8">
    <location>
        <begin position="7"/>
        <end position="247"/>
    </location>
</feature>
<keyword evidence="3" id="KW-1003">Cell membrane</keyword>
<sequence length="273" mass="29557">MSAAPILQVDEIAVTYNQIIPALRDVSLVVPAGSIVALLGGNGAGKTTTLKAISSLIRAERGALTAGRIAYRGDTITDADPWTLADRGLVQVLEGRRCFAHLSVEQNLRLGAFVRRPRSRDLEADLERVYTIFPRLKERRQALAGYTSGGEQQMVAIGRALMARPSLVLLDEPSMGLAPLVVEEIFETVARLNHDEGVSFLLAEQNATVALRYARSGYVIEGGRVVAHGTAEALQQLDALHDAYLGRVQRGEDAGGERYRSSRYKVAGPRPAL</sequence>
<dbReference type="SMART" id="SM00382">
    <property type="entry name" value="AAA"/>
    <property type="match status" value="1"/>
</dbReference>
<keyword evidence="12" id="KW-1185">Reference proteome</keyword>
<evidence type="ECO:0000313" key="9">
    <source>
        <dbReference type="EMBL" id="MBM2768699.1"/>
    </source>
</evidence>
<dbReference type="AlphaFoldDB" id="A0A6P2G6W2"/>
<evidence type="ECO:0000256" key="3">
    <source>
        <dbReference type="ARBA" id="ARBA00022475"/>
    </source>
</evidence>
<proteinExistence type="inferred from homology"/>
<evidence type="ECO:0000256" key="7">
    <source>
        <dbReference type="ARBA" id="ARBA00022970"/>
    </source>
</evidence>
<gene>
    <name evidence="10" type="ORF">BAN20980_02133</name>
    <name evidence="9" type="ORF">JQK92_19990</name>
</gene>
<dbReference type="GO" id="GO:0015658">
    <property type="term" value="F:branched-chain amino acid transmembrane transporter activity"/>
    <property type="evidence" value="ECO:0007669"/>
    <property type="project" value="TreeGrafter"/>
</dbReference>
<name>A0A6P2G6W2_9BURK</name>
<protein>
    <submittedName>
        <fullName evidence="9 10">ABC transporter</fullName>
    </submittedName>
</protein>
<dbReference type="Gene3D" id="3.40.50.300">
    <property type="entry name" value="P-loop containing nucleotide triphosphate hydrolases"/>
    <property type="match status" value="1"/>
</dbReference>
<evidence type="ECO:0000256" key="4">
    <source>
        <dbReference type="ARBA" id="ARBA00022519"/>
    </source>
</evidence>
<evidence type="ECO:0000256" key="5">
    <source>
        <dbReference type="ARBA" id="ARBA00022741"/>
    </source>
</evidence>
<keyword evidence="4" id="KW-0997">Cell inner membrane</keyword>
<dbReference type="GO" id="GO:0005524">
    <property type="term" value="F:ATP binding"/>
    <property type="evidence" value="ECO:0007669"/>
    <property type="project" value="UniProtKB-KW"/>
</dbReference>
<keyword evidence="7" id="KW-0029">Amino-acid transport</keyword>
<dbReference type="EMBL" id="CABVLY010000006">
    <property type="protein sequence ID" value="VVU49430.1"/>
    <property type="molecule type" value="Genomic_DNA"/>
</dbReference>